<name>A0A0Q9X7V2_DROMO</name>
<dbReference type="InParanoid" id="A0A0Q9X7V2"/>
<sequence>MFTHKRPLLTSTPNTVALHQTTNNNNNNNDSRRNTNNIKKKKKKKKHNASCLNQRRLMLADSTRGEGSSSRCSRCTGSAGQVIKK</sequence>
<feature type="compositionally biased region" description="Basic residues" evidence="1">
    <location>
        <begin position="38"/>
        <end position="48"/>
    </location>
</feature>
<dbReference type="AlphaFoldDB" id="A0A0Q9X7V2"/>
<keyword evidence="3" id="KW-1185">Reference proteome</keyword>
<feature type="region of interest" description="Disordered" evidence="1">
    <location>
        <begin position="1"/>
        <end position="85"/>
    </location>
</feature>
<feature type="compositionally biased region" description="Polar residues" evidence="1">
    <location>
        <begin position="9"/>
        <end position="20"/>
    </location>
</feature>
<protein>
    <submittedName>
        <fullName evidence="2">Uncharacterized protein</fullName>
    </submittedName>
</protein>
<feature type="compositionally biased region" description="Low complexity" evidence="1">
    <location>
        <begin position="65"/>
        <end position="78"/>
    </location>
</feature>
<proteinExistence type="predicted"/>
<dbReference type="Proteomes" id="UP000009192">
    <property type="component" value="Unassembled WGS sequence"/>
</dbReference>
<accession>A0A0Q9X7V2</accession>
<organism evidence="2 3">
    <name type="scientific">Drosophila mojavensis</name>
    <name type="common">Fruit fly</name>
    <dbReference type="NCBI Taxonomy" id="7230"/>
    <lineage>
        <taxon>Eukaryota</taxon>
        <taxon>Metazoa</taxon>
        <taxon>Ecdysozoa</taxon>
        <taxon>Arthropoda</taxon>
        <taxon>Hexapoda</taxon>
        <taxon>Insecta</taxon>
        <taxon>Pterygota</taxon>
        <taxon>Neoptera</taxon>
        <taxon>Endopterygota</taxon>
        <taxon>Diptera</taxon>
        <taxon>Brachycera</taxon>
        <taxon>Muscomorpha</taxon>
        <taxon>Ephydroidea</taxon>
        <taxon>Drosophilidae</taxon>
        <taxon>Drosophila</taxon>
    </lineage>
</organism>
<gene>
    <name evidence="2" type="primary">Dmoj\GI26941</name>
    <name evidence="2" type="ORF">Dmoj_GI26941</name>
</gene>
<evidence type="ECO:0000256" key="1">
    <source>
        <dbReference type="SAM" id="MobiDB-lite"/>
    </source>
</evidence>
<dbReference type="EMBL" id="CH933808">
    <property type="protein sequence ID" value="KRG04085.1"/>
    <property type="molecule type" value="Genomic_DNA"/>
</dbReference>
<feature type="compositionally biased region" description="Low complexity" evidence="1">
    <location>
        <begin position="21"/>
        <end position="37"/>
    </location>
</feature>
<reference evidence="2 3" key="1">
    <citation type="journal article" date="2007" name="Nature">
        <title>Evolution of genes and genomes on the Drosophila phylogeny.</title>
        <authorList>
            <consortium name="Drosophila 12 Genomes Consortium"/>
            <person name="Clark A.G."/>
            <person name="Eisen M.B."/>
            <person name="Smith D.R."/>
            <person name="Bergman C.M."/>
            <person name="Oliver B."/>
            <person name="Markow T.A."/>
            <person name="Kaufman T.C."/>
            <person name="Kellis M."/>
            <person name="Gelbart W."/>
            <person name="Iyer V.N."/>
            <person name="Pollard D.A."/>
            <person name="Sackton T.B."/>
            <person name="Larracuente A.M."/>
            <person name="Singh N.D."/>
            <person name="Abad J.P."/>
            <person name="Abt D.N."/>
            <person name="Adryan B."/>
            <person name="Aguade M."/>
            <person name="Akashi H."/>
            <person name="Anderson W.W."/>
            <person name="Aquadro C.F."/>
            <person name="Ardell D.H."/>
            <person name="Arguello R."/>
            <person name="Artieri C.G."/>
            <person name="Barbash D.A."/>
            <person name="Barker D."/>
            <person name="Barsanti P."/>
            <person name="Batterham P."/>
            <person name="Batzoglou S."/>
            <person name="Begun D."/>
            <person name="Bhutkar A."/>
            <person name="Blanco E."/>
            <person name="Bosak S.A."/>
            <person name="Bradley R.K."/>
            <person name="Brand A.D."/>
            <person name="Brent M.R."/>
            <person name="Brooks A.N."/>
            <person name="Brown R.H."/>
            <person name="Butlin R.K."/>
            <person name="Caggese C."/>
            <person name="Calvi B.R."/>
            <person name="Bernardo de Carvalho A."/>
            <person name="Caspi A."/>
            <person name="Castrezana S."/>
            <person name="Celniker S.E."/>
            <person name="Chang J.L."/>
            <person name="Chapple C."/>
            <person name="Chatterji S."/>
            <person name="Chinwalla A."/>
            <person name="Civetta A."/>
            <person name="Clifton S.W."/>
            <person name="Comeron J.M."/>
            <person name="Costello J.C."/>
            <person name="Coyne J.A."/>
            <person name="Daub J."/>
            <person name="David R.G."/>
            <person name="Delcher A.L."/>
            <person name="Delehaunty K."/>
            <person name="Do C.B."/>
            <person name="Ebling H."/>
            <person name="Edwards K."/>
            <person name="Eickbush T."/>
            <person name="Evans J.D."/>
            <person name="Filipski A."/>
            <person name="Findeiss S."/>
            <person name="Freyhult E."/>
            <person name="Fulton L."/>
            <person name="Fulton R."/>
            <person name="Garcia A.C."/>
            <person name="Gardiner A."/>
            <person name="Garfield D.A."/>
            <person name="Garvin B.E."/>
            <person name="Gibson G."/>
            <person name="Gilbert D."/>
            <person name="Gnerre S."/>
            <person name="Godfrey J."/>
            <person name="Good R."/>
            <person name="Gotea V."/>
            <person name="Gravely B."/>
            <person name="Greenberg A.J."/>
            <person name="Griffiths-Jones S."/>
            <person name="Gross S."/>
            <person name="Guigo R."/>
            <person name="Gustafson E.A."/>
            <person name="Haerty W."/>
            <person name="Hahn M.W."/>
            <person name="Halligan D.L."/>
            <person name="Halpern A.L."/>
            <person name="Halter G.M."/>
            <person name="Han M.V."/>
            <person name="Heger A."/>
            <person name="Hillier L."/>
            <person name="Hinrichs A.S."/>
            <person name="Holmes I."/>
            <person name="Hoskins R.A."/>
            <person name="Hubisz M.J."/>
            <person name="Hultmark D."/>
            <person name="Huntley M.A."/>
            <person name="Jaffe D.B."/>
            <person name="Jagadeeshan S."/>
            <person name="Jeck W.R."/>
            <person name="Johnson J."/>
            <person name="Jones C.D."/>
            <person name="Jordan W.C."/>
            <person name="Karpen G.H."/>
            <person name="Kataoka E."/>
            <person name="Keightley P.D."/>
            <person name="Kheradpour P."/>
            <person name="Kirkness E.F."/>
            <person name="Koerich L.B."/>
            <person name="Kristiansen K."/>
            <person name="Kudrna D."/>
            <person name="Kulathinal R.J."/>
            <person name="Kumar S."/>
            <person name="Kwok R."/>
            <person name="Lander E."/>
            <person name="Langley C.H."/>
            <person name="Lapoint R."/>
            <person name="Lazzaro B.P."/>
            <person name="Lee S.J."/>
            <person name="Levesque L."/>
            <person name="Li R."/>
            <person name="Lin C.F."/>
            <person name="Lin M.F."/>
            <person name="Lindblad-Toh K."/>
            <person name="Llopart A."/>
            <person name="Long M."/>
            <person name="Low L."/>
            <person name="Lozovsky E."/>
            <person name="Lu J."/>
            <person name="Luo M."/>
            <person name="Machado C.A."/>
            <person name="Makalowski W."/>
            <person name="Marzo M."/>
            <person name="Matsuda M."/>
            <person name="Matzkin L."/>
            <person name="McAllister B."/>
            <person name="McBride C.S."/>
            <person name="McKernan B."/>
            <person name="McKernan K."/>
            <person name="Mendez-Lago M."/>
            <person name="Minx P."/>
            <person name="Mollenhauer M.U."/>
            <person name="Montooth K."/>
            <person name="Mount S.M."/>
            <person name="Mu X."/>
            <person name="Myers E."/>
            <person name="Negre B."/>
            <person name="Newfeld S."/>
            <person name="Nielsen R."/>
            <person name="Noor M.A."/>
            <person name="O'Grady P."/>
            <person name="Pachter L."/>
            <person name="Papaceit M."/>
            <person name="Parisi M.J."/>
            <person name="Parisi M."/>
            <person name="Parts L."/>
            <person name="Pedersen J.S."/>
            <person name="Pesole G."/>
            <person name="Phillippy A.M."/>
            <person name="Ponting C.P."/>
            <person name="Pop M."/>
            <person name="Porcelli D."/>
            <person name="Powell J.R."/>
            <person name="Prohaska S."/>
            <person name="Pruitt K."/>
            <person name="Puig M."/>
            <person name="Quesneville H."/>
            <person name="Ram K.R."/>
            <person name="Rand D."/>
            <person name="Rasmussen M.D."/>
            <person name="Reed L.K."/>
            <person name="Reenan R."/>
            <person name="Reily A."/>
            <person name="Remington K.A."/>
            <person name="Rieger T.T."/>
            <person name="Ritchie M.G."/>
            <person name="Robin C."/>
            <person name="Rogers Y.H."/>
            <person name="Rohde C."/>
            <person name="Rozas J."/>
            <person name="Rubenfield M.J."/>
            <person name="Ruiz A."/>
            <person name="Russo S."/>
            <person name="Salzberg S.L."/>
            <person name="Sanchez-Gracia A."/>
            <person name="Saranga D.J."/>
            <person name="Sato H."/>
            <person name="Schaeffer S.W."/>
            <person name="Schatz M.C."/>
            <person name="Schlenke T."/>
            <person name="Schwartz R."/>
            <person name="Segarra C."/>
            <person name="Singh R.S."/>
            <person name="Sirot L."/>
            <person name="Sirota M."/>
            <person name="Sisneros N.B."/>
            <person name="Smith C.D."/>
            <person name="Smith T.F."/>
            <person name="Spieth J."/>
            <person name="Stage D.E."/>
            <person name="Stark A."/>
            <person name="Stephan W."/>
            <person name="Strausberg R.L."/>
            <person name="Strempel S."/>
            <person name="Sturgill D."/>
            <person name="Sutton G."/>
            <person name="Sutton G.G."/>
            <person name="Tao W."/>
            <person name="Teichmann S."/>
            <person name="Tobari Y.N."/>
            <person name="Tomimura Y."/>
            <person name="Tsolas J.M."/>
            <person name="Valente V.L."/>
            <person name="Venter E."/>
            <person name="Venter J.C."/>
            <person name="Vicario S."/>
            <person name="Vieira F.G."/>
            <person name="Vilella A.J."/>
            <person name="Villasante A."/>
            <person name="Walenz B."/>
            <person name="Wang J."/>
            <person name="Wasserman M."/>
            <person name="Watts T."/>
            <person name="Wilson D."/>
            <person name="Wilson R.K."/>
            <person name="Wing R.A."/>
            <person name="Wolfner M.F."/>
            <person name="Wong A."/>
            <person name="Wong G.K."/>
            <person name="Wu C.I."/>
            <person name="Wu G."/>
            <person name="Yamamoto D."/>
            <person name="Yang H.P."/>
            <person name="Yang S.P."/>
            <person name="Yorke J.A."/>
            <person name="Yoshida K."/>
            <person name="Zdobnov E."/>
            <person name="Zhang P."/>
            <person name="Zhang Y."/>
            <person name="Zimin A.V."/>
            <person name="Baldwin J."/>
            <person name="Abdouelleil A."/>
            <person name="Abdulkadir J."/>
            <person name="Abebe A."/>
            <person name="Abera B."/>
            <person name="Abreu J."/>
            <person name="Acer S.C."/>
            <person name="Aftuck L."/>
            <person name="Alexander A."/>
            <person name="An P."/>
            <person name="Anderson E."/>
            <person name="Anderson S."/>
            <person name="Arachi H."/>
            <person name="Azer M."/>
            <person name="Bachantsang P."/>
            <person name="Barry A."/>
            <person name="Bayul T."/>
            <person name="Berlin A."/>
            <person name="Bessette D."/>
            <person name="Bloom T."/>
            <person name="Blye J."/>
            <person name="Boguslavskiy L."/>
            <person name="Bonnet C."/>
            <person name="Boukhgalter B."/>
            <person name="Bourzgui I."/>
            <person name="Brown A."/>
            <person name="Cahill P."/>
            <person name="Channer S."/>
            <person name="Cheshatsang Y."/>
            <person name="Chuda L."/>
            <person name="Citroen M."/>
            <person name="Collymore A."/>
            <person name="Cooke P."/>
            <person name="Costello M."/>
            <person name="D'Aco K."/>
            <person name="Daza R."/>
            <person name="De Haan G."/>
            <person name="DeGray S."/>
            <person name="DeMaso C."/>
            <person name="Dhargay N."/>
            <person name="Dooley K."/>
            <person name="Dooley E."/>
            <person name="Doricent M."/>
            <person name="Dorje P."/>
            <person name="Dorjee K."/>
            <person name="Dupes A."/>
            <person name="Elong R."/>
            <person name="Falk J."/>
            <person name="Farina A."/>
            <person name="Faro S."/>
            <person name="Ferguson D."/>
            <person name="Fisher S."/>
            <person name="Foley C.D."/>
            <person name="Franke A."/>
            <person name="Friedrich D."/>
            <person name="Gadbois L."/>
            <person name="Gearin G."/>
            <person name="Gearin C.R."/>
            <person name="Giannoukos G."/>
            <person name="Goode T."/>
            <person name="Graham J."/>
            <person name="Grandbois E."/>
            <person name="Grewal S."/>
            <person name="Gyaltsen K."/>
            <person name="Hafez N."/>
            <person name="Hagos B."/>
            <person name="Hall J."/>
            <person name="Henson C."/>
            <person name="Hollinger A."/>
            <person name="Honan T."/>
            <person name="Huard M.D."/>
            <person name="Hughes L."/>
            <person name="Hurhula B."/>
            <person name="Husby M.E."/>
            <person name="Kamat A."/>
            <person name="Kanga B."/>
            <person name="Kashin S."/>
            <person name="Khazanovich D."/>
            <person name="Kisner P."/>
            <person name="Lance K."/>
            <person name="Lara M."/>
            <person name="Lee W."/>
            <person name="Lennon N."/>
            <person name="Letendre F."/>
            <person name="LeVine R."/>
            <person name="Lipovsky A."/>
            <person name="Liu X."/>
            <person name="Liu J."/>
            <person name="Liu S."/>
            <person name="Lokyitsang T."/>
            <person name="Lokyitsang Y."/>
            <person name="Lubonja R."/>
            <person name="Lui A."/>
            <person name="MacDonald P."/>
            <person name="Magnisalis V."/>
            <person name="Maru K."/>
            <person name="Matthews C."/>
            <person name="McCusker W."/>
            <person name="McDonough S."/>
            <person name="Mehta T."/>
            <person name="Meldrim J."/>
            <person name="Meneus L."/>
            <person name="Mihai O."/>
            <person name="Mihalev A."/>
            <person name="Mihova T."/>
            <person name="Mittelman R."/>
            <person name="Mlenga V."/>
            <person name="Montmayeur A."/>
            <person name="Mulrain L."/>
            <person name="Navidi A."/>
            <person name="Naylor J."/>
            <person name="Negash T."/>
            <person name="Nguyen T."/>
            <person name="Nguyen N."/>
            <person name="Nicol R."/>
            <person name="Norbu C."/>
            <person name="Norbu N."/>
            <person name="Novod N."/>
            <person name="O'Neill B."/>
            <person name="Osman S."/>
            <person name="Markiewicz E."/>
            <person name="Oyono O.L."/>
            <person name="Patti C."/>
            <person name="Phunkhang P."/>
            <person name="Pierre F."/>
            <person name="Priest M."/>
            <person name="Raghuraman S."/>
            <person name="Rege F."/>
            <person name="Reyes R."/>
            <person name="Rise C."/>
            <person name="Rogov P."/>
            <person name="Ross K."/>
            <person name="Ryan E."/>
            <person name="Settipalli S."/>
            <person name="Shea T."/>
            <person name="Sherpa N."/>
            <person name="Shi L."/>
            <person name="Shih D."/>
            <person name="Sparrow T."/>
            <person name="Spaulding J."/>
            <person name="Stalker J."/>
            <person name="Stange-Thomann N."/>
            <person name="Stavropoulos S."/>
            <person name="Stone C."/>
            <person name="Strader C."/>
            <person name="Tesfaye S."/>
            <person name="Thomson T."/>
            <person name="Thoulutsang Y."/>
            <person name="Thoulutsang D."/>
            <person name="Topham K."/>
            <person name="Topping I."/>
            <person name="Tsamla T."/>
            <person name="Vassiliev H."/>
            <person name="Vo A."/>
            <person name="Wangchuk T."/>
            <person name="Wangdi T."/>
            <person name="Weiand M."/>
            <person name="Wilkinson J."/>
            <person name="Wilson A."/>
            <person name="Yadav S."/>
            <person name="Young G."/>
            <person name="Yu Q."/>
            <person name="Zembek L."/>
            <person name="Zhong D."/>
            <person name="Zimmer A."/>
            <person name="Zwirko Z."/>
            <person name="Jaffe D.B."/>
            <person name="Alvarez P."/>
            <person name="Brockman W."/>
            <person name="Butler J."/>
            <person name="Chin C."/>
            <person name="Gnerre S."/>
            <person name="Grabherr M."/>
            <person name="Kleber M."/>
            <person name="Mauceli E."/>
            <person name="MacCallum I."/>
        </authorList>
    </citation>
    <scope>NUCLEOTIDE SEQUENCE [LARGE SCALE GENOMIC DNA]</scope>
    <source>
        <strain evidence="3">Tucson 15081-1352.22</strain>
    </source>
</reference>
<evidence type="ECO:0000313" key="3">
    <source>
        <dbReference type="Proteomes" id="UP000009192"/>
    </source>
</evidence>
<dbReference type="KEGG" id="dmo:Dmoj_GI26941"/>
<evidence type="ECO:0000313" key="2">
    <source>
        <dbReference type="EMBL" id="KRG04085.1"/>
    </source>
</evidence>